<comment type="similarity">
    <text evidence="2">Belongs to the EamA transporter family.</text>
</comment>
<feature type="transmembrane region" description="Helical" evidence="8">
    <location>
        <begin position="130"/>
        <end position="147"/>
    </location>
</feature>
<evidence type="ECO:0000256" key="3">
    <source>
        <dbReference type="ARBA" id="ARBA00022448"/>
    </source>
</evidence>
<dbReference type="EMBL" id="FNFI01000013">
    <property type="protein sequence ID" value="SDK67982.1"/>
    <property type="molecule type" value="Genomic_DNA"/>
</dbReference>
<evidence type="ECO:0000256" key="5">
    <source>
        <dbReference type="ARBA" id="ARBA00022692"/>
    </source>
</evidence>
<protein>
    <submittedName>
        <fullName evidence="10">Chloramphenicol-sensitive protein RarD</fullName>
    </submittedName>
</protein>
<feature type="domain" description="EamA" evidence="9">
    <location>
        <begin position="6"/>
        <end position="145"/>
    </location>
</feature>
<evidence type="ECO:0000256" key="7">
    <source>
        <dbReference type="ARBA" id="ARBA00023136"/>
    </source>
</evidence>
<dbReference type="RefSeq" id="WP_092599693.1">
    <property type="nucleotide sequence ID" value="NZ_FNFI01000013.1"/>
</dbReference>
<evidence type="ECO:0000259" key="9">
    <source>
        <dbReference type="Pfam" id="PF00892"/>
    </source>
</evidence>
<dbReference type="STRING" id="586411.SAMN05216187_11375"/>
<dbReference type="Pfam" id="PF00892">
    <property type="entry name" value="EamA"/>
    <property type="match status" value="1"/>
</dbReference>
<dbReference type="InterPro" id="IPR004626">
    <property type="entry name" value="RarD"/>
</dbReference>
<dbReference type="PANTHER" id="PTHR22911:SF137">
    <property type="entry name" value="SOLUTE CARRIER FAMILY 35 MEMBER G2-RELATED"/>
    <property type="match status" value="1"/>
</dbReference>
<feature type="transmembrane region" description="Helical" evidence="8">
    <location>
        <begin position="7"/>
        <end position="25"/>
    </location>
</feature>
<feature type="transmembrane region" description="Helical" evidence="8">
    <location>
        <begin position="75"/>
        <end position="94"/>
    </location>
</feature>
<dbReference type="InterPro" id="IPR000620">
    <property type="entry name" value="EamA_dom"/>
</dbReference>
<evidence type="ECO:0000256" key="4">
    <source>
        <dbReference type="ARBA" id="ARBA00022475"/>
    </source>
</evidence>
<name>A0A1G9DVV9_9STAP</name>
<evidence type="ECO:0000256" key="6">
    <source>
        <dbReference type="ARBA" id="ARBA00022989"/>
    </source>
</evidence>
<accession>A0A1G9DVV9</accession>
<feature type="transmembrane region" description="Helical" evidence="8">
    <location>
        <begin position="37"/>
        <end position="54"/>
    </location>
</feature>
<feature type="transmembrane region" description="Helical" evidence="8">
    <location>
        <begin position="273"/>
        <end position="290"/>
    </location>
</feature>
<feature type="transmembrane region" description="Helical" evidence="8">
    <location>
        <begin position="241"/>
        <end position="261"/>
    </location>
</feature>
<evidence type="ECO:0000256" key="1">
    <source>
        <dbReference type="ARBA" id="ARBA00004651"/>
    </source>
</evidence>
<reference evidence="11" key="1">
    <citation type="submission" date="2016-10" db="EMBL/GenBank/DDBJ databases">
        <authorList>
            <person name="Varghese N."/>
            <person name="Submissions S."/>
        </authorList>
    </citation>
    <scope>NUCLEOTIDE SEQUENCE [LARGE SCALE GENOMIC DNA]</scope>
    <source>
        <strain evidence="11">CGMCC 1.8911</strain>
    </source>
</reference>
<keyword evidence="6 8" id="KW-1133">Transmembrane helix</keyword>
<dbReference type="NCBIfam" id="TIGR00688">
    <property type="entry name" value="rarD"/>
    <property type="match status" value="1"/>
</dbReference>
<proteinExistence type="inferred from homology"/>
<gene>
    <name evidence="10" type="ORF">SAMN05216187_11375</name>
</gene>
<evidence type="ECO:0000313" key="11">
    <source>
        <dbReference type="Proteomes" id="UP000242700"/>
    </source>
</evidence>
<keyword evidence="4" id="KW-1003">Cell membrane</keyword>
<keyword evidence="5 8" id="KW-0812">Transmembrane</keyword>
<keyword evidence="7 8" id="KW-0472">Membrane</keyword>
<dbReference type="OrthoDB" id="369870at2"/>
<feature type="transmembrane region" description="Helical" evidence="8">
    <location>
        <begin position="106"/>
        <end position="123"/>
    </location>
</feature>
<dbReference type="PANTHER" id="PTHR22911">
    <property type="entry name" value="ACYL-MALONYL CONDENSING ENZYME-RELATED"/>
    <property type="match status" value="1"/>
</dbReference>
<dbReference type="AlphaFoldDB" id="A0A1G9DVV9"/>
<feature type="transmembrane region" description="Helical" evidence="8">
    <location>
        <begin position="153"/>
        <end position="169"/>
    </location>
</feature>
<feature type="transmembrane region" description="Helical" evidence="8">
    <location>
        <begin position="181"/>
        <end position="201"/>
    </location>
</feature>
<dbReference type="InterPro" id="IPR037185">
    <property type="entry name" value="EmrE-like"/>
</dbReference>
<sequence length="307" mass="34080">MNAAGKGIIFVAGAYIIWGVLPIYWRQIEAVSPLEIIAHRIFWSFIFMVLYILATGRWQYLKTNLTFIFSDKKKALTLVAASIIISANWLTYIFAVNQGHILEASLGYYINPFVSILLAFFILKERFSKGEWLAIFIVSLGVIYMAIGVGHIPWLAITLAVTFGVYGLIKKTINLDATYALAVETAVLAPFALLYILYLNATGANTLDFGLNTDTAFTMGTGVVTAIPLLLFAIGAVQIPLSLVGLLQYIGPTLMLFIGIFLYGESFTDTHKIAYTFIWAGLILYTVLRFKSSRPKVNKQTVKLTED</sequence>
<organism evidence="10 11">
    <name type="scientific">Jeotgalicoccus aerolatus</name>
    <dbReference type="NCBI Taxonomy" id="709510"/>
    <lineage>
        <taxon>Bacteria</taxon>
        <taxon>Bacillati</taxon>
        <taxon>Bacillota</taxon>
        <taxon>Bacilli</taxon>
        <taxon>Bacillales</taxon>
        <taxon>Staphylococcaceae</taxon>
        <taxon>Jeotgalicoccus</taxon>
    </lineage>
</organism>
<dbReference type="SUPFAM" id="SSF103481">
    <property type="entry name" value="Multidrug resistance efflux transporter EmrE"/>
    <property type="match status" value="2"/>
</dbReference>
<dbReference type="GO" id="GO:0005886">
    <property type="term" value="C:plasma membrane"/>
    <property type="evidence" value="ECO:0007669"/>
    <property type="project" value="UniProtKB-SubCell"/>
</dbReference>
<evidence type="ECO:0000313" key="10">
    <source>
        <dbReference type="EMBL" id="SDK67982.1"/>
    </source>
</evidence>
<dbReference type="Proteomes" id="UP000242700">
    <property type="component" value="Unassembled WGS sequence"/>
</dbReference>
<evidence type="ECO:0000256" key="8">
    <source>
        <dbReference type="SAM" id="Phobius"/>
    </source>
</evidence>
<keyword evidence="3" id="KW-0813">Transport</keyword>
<feature type="transmembrane region" description="Helical" evidence="8">
    <location>
        <begin position="216"/>
        <end position="234"/>
    </location>
</feature>
<evidence type="ECO:0000256" key="2">
    <source>
        <dbReference type="ARBA" id="ARBA00007362"/>
    </source>
</evidence>
<comment type="subcellular location">
    <subcellularLocation>
        <location evidence="1">Cell membrane</location>
        <topology evidence="1">Multi-pass membrane protein</topology>
    </subcellularLocation>
</comment>